<dbReference type="InterPro" id="IPR001245">
    <property type="entry name" value="Ser-Thr/Tyr_kinase_cat_dom"/>
</dbReference>
<feature type="region of interest" description="Disordered" evidence="5">
    <location>
        <begin position="1148"/>
        <end position="1215"/>
    </location>
</feature>
<dbReference type="VEuPathDB" id="AmoebaDB:KM1_216780"/>
<evidence type="ECO:0000256" key="5">
    <source>
        <dbReference type="SAM" id="MobiDB-lite"/>
    </source>
</evidence>
<dbReference type="VEuPathDB" id="AmoebaDB:EHI_189290"/>
<dbReference type="EMBL" id="BDEQ01000001">
    <property type="protein sequence ID" value="GAT96328.1"/>
    <property type="molecule type" value="Genomic_DNA"/>
</dbReference>
<dbReference type="Gene3D" id="3.30.200.20">
    <property type="entry name" value="Phosphorylase Kinase, domain 1"/>
    <property type="match status" value="1"/>
</dbReference>
<evidence type="ECO:0000256" key="4">
    <source>
        <dbReference type="PROSITE-ProRule" id="PRU10141"/>
    </source>
</evidence>
<name>A0A5K1UKX1_ENTHI</name>
<dbReference type="VEuPathDB" id="AmoebaDB:EHI7A_066120"/>
<dbReference type="VEuPathDB" id="AmoebaDB:EHI8A_137770"/>
<keyword evidence="9" id="KW-0808">Transferase</keyword>
<reference evidence="9 10" key="1">
    <citation type="submission" date="2016-05" db="EMBL/GenBank/DDBJ databases">
        <title>First whole genome sequencing of Entamoeba histolytica HM1:IMSS-clone-6.</title>
        <authorList>
            <person name="Mukherjee Avik.K."/>
            <person name="Izumyama S."/>
            <person name="Nakada-Tsukui K."/>
            <person name="Nozaki T."/>
        </authorList>
    </citation>
    <scope>NUCLEOTIDE SEQUENCE [LARGE SCALE GENOMIC DNA]</scope>
    <source>
        <strain evidence="9 10">HM1:IMSS clone 6</strain>
    </source>
</reference>
<evidence type="ECO:0000256" key="2">
    <source>
        <dbReference type="ARBA" id="ARBA00022741"/>
    </source>
</evidence>
<dbReference type="PANTHER" id="PTHR45756:SF1">
    <property type="entry name" value="PROTEIN KINASE DOMAIN CONTAINING PROTEIN"/>
    <property type="match status" value="1"/>
</dbReference>
<feature type="region of interest" description="Disordered" evidence="5">
    <location>
        <begin position="791"/>
        <end position="856"/>
    </location>
</feature>
<accession>A0A5K1UKX1</accession>
<dbReference type="AlphaFoldDB" id="A0A5K1UKX1"/>
<dbReference type="Pfam" id="PF07714">
    <property type="entry name" value="PK_Tyr_Ser-Thr"/>
    <property type="match status" value="1"/>
</dbReference>
<keyword evidence="1" id="KW-0723">Serine/threonine-protein kinase</keyword>
<dbReference type="InterPro" id="IPR008271">
    <property type="entry name" value="Ser/Thr_kinase_AS"/>
</dbReference>
<dbReference type="PROSITE" id="PS00107">
    <property type="entry name" value="PROTEIN_KINASE_ATP"/>
    <property type="match status" value="1"/>
</dbReference>
<feature type="transmembrane region" description="Helical" evidence="6">
    <location>
        <begin position="624"/>
        <end position="648"/>
    </location>
</feature>
<feature type="compositionally biased region" description="Low complexity" evidence="5">
    <location>
        <begin position="797"/>
        <end position="825"/>
    </location>
</feature>
<keyword evidence="6" id="KW-0812">Transmembrane</keyword>
<feature type="signal peptide" evidence="7">
    <location>
        <begin position="1"/>
        <end position="18"/>
    </location>
</feature>
<keyword evidence="3 4" id="KW-0067">ATP-binding</keyword>
<dbReference type="PANTHER" id="PTHR45756">
    <property type="entry name" value="PALMITOYLTRANSFERASE"/>
    <property type="match status" value="1"/>
</dbReference>
<evidence type="ECO:0000256" key="1">
    <source>
        <dbReference type="ARBA" id="ARBA00022527"/>
    </source>
</evidence>
<organism evidence="9 10">
    <name type="scientific">Entamoeba histolytica</name>
    <dbReference type="NCBI Taxonomy" id="5759"/>
    <lineage>
        <taxon>Eukaryota</taxon>
        <taxon>Amoebozoa</taxon>
        <taxon>Evosea</taxon>
        <taxon>Archamoebae</taxon>
        <taxon>Mastigamoebida</taxon>
        <taxon>Entamoebidae</taxon>
        <taxon>Entamoeba</taxon>
    </lineage>
</organism>
<feature type="compositionally biased region" description="Low complexity" evidence="5">
    <location>
        <begin position="837"/>
        <end position="848"/>
    </location>
</feature>
<dbReference type="VEuPathDB" id="AmoebaDB:EHI5A_104230"/>
<dbReference type="InterPro" id="IPR011009">
    <property type="entry name" value="Kinase-like_dom_sf"/>
</dbReference>
<dbReference type="GO" id="GO:0004674">
    <property type="term" value="F:protein serine/threonine kinase activity"/>
    <property type="evidence" value="ECO:0007669"/>
    <property type="project" value="UniProtKB-KW"/>
</dbReference>
<dbReference type="SMART" id="SM00220">
    <property type="entry name" value="S_TKc"/>
    <property type="match status" value="1"/>
</dbReference>
<dbReference type="SMR" id="A0A5K1UKX1"/>
<evidence type="ECO:0000259" key="8">
    <source>
        <dbReference type="PROSITE" id="PS50011"/>
    </source>
</evidence>
<dbReference type="SUPFAM" id="SSF56112">
    <property type="entry name" value="Protein kinase-like (PK-like)"/>
    <property type="match status" value="1"/>
</dbReference>
<gene>
    <name evidence="9" type="ORF">CL6EHI_189290</name>
</gene>
<dbReference type="Gene3D" id="2.60.40.10">
    <property type="entry name" value="Immunoglobulins"/>
    <property type="match status" value="1"/>
</dbReference>
<evidence type="ECO:0000256" key="6">
    <source>
        <dbReference type="SAM" id="Phobius"/>
    </source>
</evidence>
<keyword evidence="6" id="KW-0472">Membrane</keyword>
<dbReference type="VEuPathDB" id="AmoebaDB:KM1_145440"/>
<comment type="caution">
    <text evidence="9">The sequence shown here is derived from an EMBL/GenBank/DDBJ whole genome shotgun (WGS) entry which is preliminary data.</text>
</comment>
<evidence type="ECO:0000256" key="7">
    <source>
        <dbReference type="SAM" id="SignalP"/>
    </source>
</evidence>
<dbReference type="InterPro" id="IPR017441">
    <property type="entry name" value="Protein_kinase_ATP_BS"/>
</dbReference>
<feature type="chain" id="PRO_5023808744" evidence="7">
    <location>
        <begin position="19"/>
        <end position="1215"/>
    </location>
</feature>
<keyword evidence="6" id="KW-1133">Transmembrane helix</keyword>
<feature type="binding site" evidence="4">
    <location>
        <position position="911"/>
    </location>
    <ligand>
        <name>ATP</name>
        <dbReference type="ChEBI" id="CHEBI:30616"/>
    </ligand>
</feature>
<feature type="domain" description="Protein kinase" evidence="8">
    <location>
        <begin position="884"/>
        <end position="1143"/>
    </location>
</feature>
<dbReference type="OMA" id="SKARIDC"/>
<dbReference type="VEuPathDB" id="AmoebaDB:EHI8A_070190"/>
<proteinExistence type="predicted"/>
<feature type="compositionally biased region" description="Polar residues" evidence="5">
    <location>
        <begin position="826"/>
        <end position="836"/>
    </location>
</feature>
<dbReference type="InterPro" id="IPR000719">
    <property type="entry name" value="Prot_kinase_dom"/>
</dbReference>
<dbReference type="PROSITE" id="PS01186">
    <property type="entry name" value="EGF_2"/>
    <property type="match status" value="1"/>
</dbReference>
<dbReference type="PROSITE" id="PS50011">
    <property type="entry name" value="PROTEIN_KINASE_DOM"/>
    <property type="match status" value="1"/>
</dbReference>
<dbReference type="PRINTS" id="PR00109">
    <property type="entry name" value="TYRKINASE"/>
</dbReference>
<dbReference type="GO" id="GO:0005524">
    <property type="term" value="F:ATP binding"/>
    <property type="evidence" value="ECO:0007669"/>
    <property type="project" value="UniProtKB-UniRule"/>
</dbReference>
<dbReference type="CDD" id="cd13999">
    <property type="entry name" value="STKc_MAP3K-like"/>
    <property type="match status" value="1"/>
</dbReference>
<dbReference type="Gene3D" id="1.10.510.10">
    <property type="entry name" value="Transferase(Phosphotransferase) domain 1"/>
    <property type="match status" value="1"/>
</dbReference>
<evidence type="ECO:0000313" key="10">
    <source>
        <dbReference type="Proteomes" id="UP000078387"/>
    </source>
</evidence>
<evidence type="ECO:0000313" key="9">
    <source>
        <dbReference type="EMBL" id="GAT96328.1"/>
    </source>
</evidence>
<feature type="compositionally biased region" description="Low complexity" evidence="5">
    <location>
        <begin position="1168"/>
        <end position="1193"/>
    </location>
</feature>
<feature type="compositionally biased region" description="Polar residues" evidence="5">
    <location>
        <begin position="1203"/>
        <end position="1215"/>
    </location>
</feature>
<dbReference type="InterPro" id="IPR000742">
    <property type="entry name" value="EGF"/>
</dbReference>
<dbReference type="InterPro" id="IPR053215">
    <property type="entry name" value="TKL_Ser/Thr_kinase"/>
</dbReference>
<protein>
    <submittedName>
        <fullName evidence="9">Protein tyrosine kinase domain-containing protein</fullName>
    </submittedName>
</protein>
<dbReference type="InterPro" id="IPR013783">
    <property type="entry name" value="Ig-like_fold"/>
</dbReference>
<sequence>MKWVFILILIIFCFGNNSQEVTQEEFENEGECGDGIWDWFSEECDRTSGCGKDCLCKKGYTANGNGTCVMSCMFGDGCIGGCIEPDVCDECNTTKGYTEDCQGCQDGYMWFGEGICKPYTSYTMHTCFSFLNFTRYQTAGLGIAFPFDILVGKEQKEIIAKIPYIPVQYQSLSISRCSRFVDMMKPYTYGYWFNITFEKASKVMIEVENIYSAETIDYYDMTQQKIGSDMAILIQNECPSTTDLSYRVKCIMRNGGTSKYVRVPRIYYEGTANSNIFAFVHSKYASKPMGGYNIYFKEIKHICSYTTSTIGWQNIIKGNYYVDLDLDNAIQSNSVCNKNKVKGFWYRIPGADHTIVISSCNSTGDYDVSFNLIRYKPSDYGYTSYDEDISNVDCSDSSHTECVLTRTDGCSKDSKLAKMTITISHEYDYLLFVGITEEYEANVRVSFDITCPQECGSNGKCSPYSGRCECYNGYTLIDETCTKCGNSKLDNNEECDLSVEGYQDSLCTNACNCKYGTQPMTVKVNGTSSTKCAVPTCGNGKIDVYEECDGGYGCDHCVCVNMTKKYSKARLDCLPSSCGNKKLDEGEECDGGDGCIECECQPGWYSQDKTHCSSQSLLGRQLKYWGTLVIVYWIFFFILLLILILLYIKLTKKIKQEIDDEKLVIFENTIIPFDKTNSQFIDLKQQNPYFSFSTTDIDFGDKRPEIDEPIETTISLTNNWKENLHFTFHSGDYPKYEIMCKPFTGTVHPSESIELTISFIARCTTVLNEKVPITIRYGQLQNIIKEIKRENPDLIPQNSQSSQNSESDNKSRSSSTNGSSSQKNSHTSLNTQKNTPSGSGKSGSSNNSDSKKKKGKSKVSKFHVYLNLQVESALSTKLDYEEIHLQHPPIGGGTFGIVYRAEWRKVDVAVKVMKSDLVDMMDLLPNFMQEAEMMERIRCPYIVNFIGSVVTYDTLCLVTEFCPLGSLRKFMKTNPMSDLLKIRFCQDIARGMEYLHENDILHRDLKTDNVLVYSKNPSDPITAKVTDFGTSRSFIESSSKIALQNIGTPVYMAPEISRKDQMTLKSDVYSFAICMLEIWLGRDPYNPMKFPDSESILRFVGAGKRLDISDDCPLKSIIEQSWQHKSSDRPTFKEIVNTLEAVLKKITDKSKSDSNNKNHSGTTKTDSQIKTSSNSNQNTINTNTSTSNTTSKTQLEESKESYVSDTDSTSSNIEL</sequence>
<dbReference type="PROSITE" id="PS00108">
    <property type="entry name" value="PROTEIN_KINASE_ST"/>
    <property type="match status" value="1"/>
</dbReference>
<evidence type="ECO:0000256" key="3">
    <source>
        <dbReference type="ARBA" id="ARBA00022840"/>
    </source>
</evidence>
<dbReference type="Proteomes" id="UP000078387">
    <property type="component" value="Unassembled WGS sequence"/>
</dbReference>
<keyword evidence="2 4" id="KW-0547">Nucleotide-binding</keyword>
<keyword evidence="7" id="KW-0732">Signal</keyword>
<keyword evidence="9" id="KW-0418">Kinase</keyword>
<dbReference type="VEuPathDB" id="AmoebaDB:EHI7A_118750"/>